<protein>
    <submittedName>
        <fullName evidence="2">Uncharacterized protein</fullName>
    </submittedName>
</protein>
<dbReference type="OrthoDB" id="3034613at2"/>
<evidence type="ECO:0000256" key="1">
    <source>
        <dbReference type="SAM" id="Phobius"/>
    </source>
</evidence>
<name>A8MI34_ALKOO</name>
<accession>A8MI34</accession>
<proteinExistence type="predicted"/>
<organism evidence="2 3">
    <name type="scientific">Alkaliphilus oremlandii (strain OhILAs)</name>
    <name type="common">Clostridium oremlandii (strain OhILAs)</name>
    <dbReference type="NCBI Taxonomy" id="350688"/>
    <lineage>
        <taxon>Bacteria</taxon>
        <taxon>Bacillati</taxon>
        <taxon>Bacillota</taxon>
        <taxon>Clostridia</taxon>
        <taxon>Peptostreptococcales</taxon>
        <taxon>Natronincolaceae</taxon>
        <taxon>Alkaliphilus</taxon>
    </lineage>
</organism>
<dbReference type="EMBL" id="CP000853">
    <property type="protein sequence ID" value="ABW19466.1"/>
    <property type="molecule type" value="Genomic_DNA"/>
</dbReference>
<gene>
    <name evidence="2" type="ordered locus">Clos_1926</name>
</gene>
<dbReference type="RefSeq" id="WP_012159778.1">
    <property type="nucleotide sequence ID" value="NC_009922.1"/>
</dbReference>
<sequence>MKISRNIIIFMSFFCICFLGLAIFLEFGYFEVLDSNIFKDHIDFYINISLGVFCSGILVLIPTIVQYLTEKKRYYIEMHRLANYALSEAVEIIRCMDEYSQDDSIFSHFENFRLCYKELIYQYSLFAYFFRLSQRDKLIDSVISQTMKFILIQEELLKYCKQLKEGIISENEYKKCFDIVRGQMSNSFKKDFVKYQGMIEMDIMALIKDKKIEKYF</sequence>
<dbReference type="AlphaFoldDB" id="A8MI34"/>
<keyword evidence="1" id="KW-0812">Transmembrane</keyword>
<dbReference type="HOGENOM" id="CLU_1275483_0_0_9"/>
<evidence type="ECO:0000313" key="3">
    <source>
        <dbReference type="Proteomes" id="UP000000269"/>
    </source>
</evidence>
<keyword evidence="1" id="KW-0472">Membrane</keyword>
<dbReference type="KEGG" id="aoe:Clos_1926"/>
<feature type="transmembrane region" description="Helical" evidence="1">
    <location>
        <begin position="7"/>
        <end position="25"/>
    </location>
</feature>
<dbReference type="Proteomes" id="UP000000269">
    <property type="component" value="Chromosome"/>
</dbReference>
<keyword evidence="1" id="KW-1133">Transmembrane helix</keyword>
<keyword evidence="3" id="KW-1185">Reference proteome</keyword>
<reference evidence="3" key="1">
    <citation type="submission" date="2007-10" db="EMBL/GenBank/DDBJ databases">
        <title>Complete genome of Alkaliphilus oremlandii OhILAs.</title>
        <authorList>
            <person name="Copeland A."/>
            <person name="Lucas S."/>
            <person name="Lapidus A."/>
            <person name="Barry K."/>
            <person name="Detter J.C."/>
            <person name="Glavina del Rio T."/>
            <person name="Hammon N."/>
            <person name="Israni S."/>
            <person name="Dalin E."/>
            <person name="Tice H."/>
            <person name="Pitluck S."/>
            <person name="Chain P."/>
            <person name="Malfatti S."/>
            <person name="Shin M."/>
            <person name="Vergez L."/>
            <person name="Schmutz J."/>
            <person name="Larimer F."/>
            <person name="Land M."/>
            <person name="Hauser L."/>
            <person name="Kyrpides N."/>
            <person name="Mikhailova N."/>
            <person name="Stolz J.F."/>
            <person name="Dawson A."/>
            <person name="Fisher E."/>
            <person name="Crable B."/>
            <person name="Perera E."/>
            <person name="Lisak J."/>
            <person name="Ranganathan M."/>
            <person name="Basu P."/>
            <person name="Richardson P."/>
        </authorList>
    </citation>
    <scope>NUCLEOTIDE SEQUENCE [LARGE SCALE GENOMIC DNA]</scope>
    <source>
        <strain evidence="3">OhILAs</strain>
    </source>
</reference>
<feature type="transmembrane region" description="Helical" evidence="1">
    <location>
        <begin position="45"/>
        <end position="68"/>
    </location>
</feature>
<evidence type="ECO:0000313" key="2">
    <source>
        <dbReference type="EMBL" id="ABW19466.1"/>
    </source>
</evidence>